<evidence type="ECO:0000256" key="7">
    <source>
        <dbReference type="ARBA" id="ARBA00023145"/>
    </source>
</evidence>
<dbReference type="Proteomes" id="UP000694543">
    <property type="component" value="Unplaced"/>
</dbReference>
<comment type="similarity">
    <text evidence="10 11">Belongs to the peptidase S8 family.</text>
</comment>
<dbReference type="InterPro" id="IPR009030">
    <property type="entry name" value="Growth_fac_rcpt_cys_sf"/>
</dbReference>
<evidence type="ECO:0000256" key="1">
    <source>
        <dbReference type="ARBA" id="ARBA00022670"/>
    </source>
</evidence>
<keyword evidence="6 10" id="KW-0720">Serine protease</keyword>
<dbReference type="InterPro" id="IPR032778">
    <property type="entry name" value="GF_recep_IV"/>
</dbReference>
<feature type="active site" description="Charge relay system" evidence="9 10">
    <location>
        <position position="192"/>
    </location>
</feature>
<feature type="chain" id="PRO_5034035756" evidence="12">
    <location>
        <begin position="19"/>
        <end position="855"/>
    </location>
</feature>
<dbReference type="PROSITE" id="PS00137">
    <property type="entry name" value="SUBTILASE_HIS"/>
    <property type="match status" value="1"/>
</dbReference>
<dbReference type="InterPro" id="IPR000209">
    <property type="entry name" value="Peptidase_S8/S53_dom"/>
</dbReference>
<dbReference type="InterPro" id="IPR032815">
    <property type="entry name" value="S8_pro-domain"/>
</dbReference>
<dbReference type="Pfam" id="PF01483">
    <property type="entry name" value="P_proprotein"/>
    <property type="match status" value="1"/>
</dbReference>
<dbReference type="SMART" id="SM00261">
    <property type="entry name" value="FU"/>
    <property type="match status" value="3"/>
</dbReference>
<evidence type="ECO:0000256" key="8">
    <source>
        <dbReference type="ARBA" id="ARBA00023180"/>
    </source>
</evidence>
<feature type="active site" description="Charge relay system" evidence="9 10">
    <location>
        <position position="151"/>
    </location>
</feature>
<dbReference type="SUPFAM" id="SSF57184">
    <property type="entry name" value="Growth factor receptor domain"/>
    <property type="match status" value="1"/>
</dbReference>
<dbReference type="InterPro" id="IPR036852">
    <property type="entry name" value="Peptidase_S8/S53_dom_sf"/>
</dbReference>
<keyword evidence="15" id="KW-1185">Reference proteome</keyword>
<dbReference type="PRINTS" id="PR00723">
    <property type="entry name" value="SUBTILISIN"/>
</dbReference>
<keyword evidence="3 12" id="KW-0732">Signal</keyword>
<evidence type="ECO:0000256" key="11">
    <source>
        <dbReference type="RuleBase" id="RU003355"/>
    </source>
</evidence>
<dbReference type="Pfam" id="PF14843">
    <property type="entry name" value="GF_recep_IV"/>
    <property type="match status" value="1"/>
</dbReference>
<evidence type="ECO:0000256" key="4">
    <source>
        <dbReference type="ARBA" id="ARBA00022737"/>
    </source>
</evidence>
<keyword evidence="4" id="KW-0677">Repeat</keyword>
<feature type="domain" description="P/Homo B" evidence="13">
    <location>
        <begin position="441"/>
        <end position="586"/>
    </location>
</feature>
<keyword evidence="2" id="KW-0165">Cleavage on pair of basic residues</keyword>
<dbReference type="Pfam" id="PF16470">
    <property type="entry name" value="S8_pro-domain"/>
    <property type="match status" value="1"/>
</dbReference>
<reference evidence="14" key="1">
    <citation type="submission" date="2025-08" db="UniProtKB">
        <authorList>
            <consortium name="Ensembl"/>
        </authorList>
    </citation>
    <scope>IDENTIFICATION</scope>
</reference>
<evidence type="ECO:0000256" key="10">
    <source>
        <dbReference type="PROSITE-ProRule" id="PRU01240"/>
    </source>
</evidence>
<dbReference type="FunFam" id="2.10.220.10:FF:000052">
    <property type="entry name" value="proprotein convertase subtilisin/kexin type 6 isoform X1"/>
    <property type="match status" value="1"/>
</dbReference>
<keyword evidence="5 10" id="KW-0378">Hydrolase</keyword>
<dbReference type="SUPFAM" id="SSF54897">
    <property type="entry name" value="Protease propeptides/inhibitors"/>
    <property type="match status" value="1"/>
</dbReference>
<dbReference type="GO" id="GO:0009986">
    <property type="term" value="C:cell surface"/>
    <property type="evidence" value="ECO:0007669"/>
    <property type="project" value="TreeGrafter"/>
</dbReference>
<dbReference type="FunFam" id="3.40.50.200:FF:000002">
    <property type="entry name" value="Proprotein convertase subtilisin/kexin type 5"/>
    <property type="match status" value="1"/>
</dbReference>
<dbReference type="PANTHER" id="PTHR42884">
    <property type="entry name" value="PROPROTEIN CONVERTASE SUBTILISIN/KEXIN-RELATED"/>
    <property type="match status" value="1"/>
</dbReference>
<dbReference type="GO" id="GO:0005615">
    <property type="term" value="C:extracellular space"/>
    <property type="evidence" value="ECO:0007669"/>
    <property type="project" value="TreeGrafter"/>
</dbReference>
<dbReference type="CDD" id="cd00064">
    <property type="entry name" value="FU"/>
    <property type="match status" value="2"/>
</dbReference>
<dbReference type="PROSITE" id="PS00136">
    <property type="entry name" value="SUBTILASE_ASP"/>
    <property type="match status" value="1"/>
</dbReference>
<dbReference type="AlphaFoldDB" id="A0A8C3PVH3"/>
<dbReference type="Pfam" id="PF00082">
    <property type="entry name" value="Peptidase_S8"/>
    <property type="match status" value="1"/>
</dbReference>
<dbReference type="InterPro" id="IPR022398">
    <property type="entry name" value="Peptidase_S8_His-AS"/>
</dbReference>
<evidence type="ECO:0000313" key="15">
    <source>
        <dbReference type="Proteomes" id="UP000694543"/>
    </source>
</evidence>
<dbReference type="InterPro" id="IPR034182">
    <property type="entry name" value="Kexin/furin"/>
</dbReference>
<dbReference type="InterPro" id="IPR023827">
    <property type="entry name" value="Peptidase_S8_Asp-AS"/>
</dbReference>
<dbReference type="PROSITE" id="PS51892">
    <property type="entry name" value="SUBTILASE"/>
    <property type="match status" value="1"/>
</dbReference>
<dbReference type="PANTHER" id="PTHR42884:SF8">
    <property type="entry name" value="PROPROTEIN CONVERTASE SUBTILISIN_KEXIN TYPE 6"/>
    <property type="match status" value="1"/>
</dbReference>
<evidence type="ECO:0000256" key="3">
    <source>
        <dbReference type="ARBA" id="ARBA00022729"/>
    </source>
</evidence>
<dbReference type="InterPro" id="IPR038466">
    <property type="entry name" value="S8_pro-domain_sf"/>
</dbReference>
<dbReference type="InterPro" id="IPR008979">
    <property type="entry name" value="Galactose-bd-like_sf"/>
</dbReference>
<feature type="active site" description="Charge relay system" evidence="9 10">
    <location>
        <position position="366"/>
    </location>
</feature>
<evidence type="ECO:0000256" key="12">
    <source>
        <dbReference type="SAM" id="SignalP"/>
    </source>
</evidence>
<dbReference type="GO" id="GO:0004252">
    <property type="term" value="F:serine-type endopeptidase activity"/>
    <property type="evidence" value="ECO:0007669"/>
    <property type="project" value="UniProtKB-UniRule"/>
</dbReference>
<dbReference type="InterPro" id="IPR006212">
    <property type="entry name" value="Furin_repeat"/>
</dbReference>
<name>A0A8C3PVH3_CHRPC</name>
<evidence type="ECO:0000256" key="6">
    <source>
        <dbReference type="ARBA" id="ARBA00022825"/>
    </source>
</evidence>
<dbReference type="InterPro" id="IPR015500">
    <property type="entry name" value="Peptidase_S8_subtilisin-rel"/>
</dbReference>
<dbReference type="CDD" id="cd04059">
    <property type="entry name" value="Peptidases_S8_Protein_convertases_Kexins_Furin-like"/>
    <property type="match status" value="1"/>
</dbReference>
<dbReference type="InterPro" id="IPR002884">
    <property type="entry name" value="P_dom"/>
</dbReference>
<dbReference type="GO" id="GO:0016486">
    <property type="term" value="P:peptide hormone processing"/>
    <property type="evidence" value="ECO:0007669"/>
    <property type="project" value="TreeGrafter"/>
</dbReference>
<keyword evidence="1 10" id="KW-0645">Protease</keyword>
<protein>
    <submittedName>
        <fullName evidence="14">Proprotein convertase subtilisin/kexin type 6</fullName>
    </submittedName>
</protein>
<evidence type="ECO:0000313" key="14">
    <source>
        <dbReference type="Ensembl" id="ENSCPIP00010002610.1"/>
    </source>
</evidence>
<keyword evidence="8" id="KW-0325">Glycoprotein</keyword>
<reference evidence="14" key="2">
    <citation type="submission" date="2025-09" db="UniProtKB">
        <authorList>
            <consortium name="Ensembl"/>
        </authorList>
    </citation>
    <scope>IDENTIFICATION</scope>
</reference>
<evidence type="ECO:0000259" key="13">
    <source>
        <dbReference type="PROSITE" id="PS51829"/>
    </source>
</evidence>
<organism evidence="14 15">
    <name type="scientific">Chrysolophus pictus</name>
    <name type="common">Golden pheasant</name>
    <name type="synonym">Phasianus pictus</name>
    <dbReference type="NCBI Taxonomy" id="9089"/>
    <lineage>
        <taxon>Eukaryota</taxon>
        <taxon>Metazoa</taxon>
        <taxon>Chordata</taxon>
        <taxon>Craniata</taxon>
        <taxon>Vertebrata</taxon>
        <taxon>Euteleostomi</taxon>
        <taxon>Archelosauria</taxon>
        <taxon>Archosauria</taxon>
        <taxon>Dinosauria</taxon>
        <taxon>Saurischia</taxon>
        <taxon>Theropoda</taxon>
        <taxon>Coelurosauria</taxon>
        <taxon>Aves</taxon>
        <taxon>Neognathae</taxon>
        <taxon>Galloanserae</taxon>
        <taxon>Galliformes</taxon>
        <taxon>Phasianidae</taxon>
        <taxon>Phasianinae</taxon>
        <taxon>Chrysolophus</taxon>
    </lineage>
</organism>
<dbReference type="Gene3D" id="2.60.120.260">
    <property type="entry name" value="Galactose-binding domain-like"/>
    <property type="match status" value="1"/>
</dbReference>
<dbReference type="SUPFAM" id="SSF52743">
    <property type="entry name" value="Subtilisin-like"/>
    <property type="match status" value="1"/>
</dbReference>
<dbReference type="InterPro" id="IPR023828">
    <property type="entry name" value="Peptidase_S8_Ser-AS"/>
</dbReference>
<dbReference type="SUPFAM" id="SSF49785">
    <property type="entry name" value="Galactose-binding domain-like"/>
    <property type="match status" value="1"/>
</dbReference>
<feature type="signal peptide" evidence="12">
    <location>
        <begin position="1"/>
        <end position="18"/>
    </location>
</feature>
<dbReference type="PROSITE" id="PS51829">
    <property type="entry name" value="P_HOMO_B"/>
    <property type="match status" value="1"/>
</dbReference>
<keyword evidence="7" id="KW-0865">Zymogen</keyword>
<dbReference type="Ensembl" id="ENSCPIT00010003059.1">
    <property type="protein sequence ID" value="ENSCPIP00010002610.1"/>
    <property type="gene ID" value="ENSCPIG00010001985.1"/>
</dbReference>
<dbReference type="FunFam" id="2.60.120.260:FF:000006">
    <property type="entry name" value="Proprotein convertase subtilisin/kexin type 5"/>
    <property type="match status" value="1"/>
</dbReference>
<dbReference type="Gene3D" id="2.10.220.10">
    <property type="entry name" value="Hormone Receptor, Insulin-like Growth Factor Receptor 1, Chain A, domain 2"/>
    <property type="match status" value="1"/>
</dbReference>
<accession>A0A8C3PVH3</accession>
<evidence type="ECO:0000256" key="9">
    <source>
        <dbReference type="PIRSR" id="PIRSR615500-1"/>
    </source>
</evidence>
<dbReference type="GO" id="GO:0016020">
    <property type="term" value="C:membrane"/>
    <property type="evidence" value="ECO:0007669"/>
    <property type="project" value="TreeGrafter"/>
</dbReference>
<dbReference type="PROSITE" id="PS00138">
    <property type="entry name" value="SUBTILASE_SER"/>
    <property type="match status" value="1"/>
</dbReference>
<dbReference type="Gene3D" id="3.30.70.850">
    <property type="entry name" value="Peptidase S8, pro-domain"/>
    <property type="match status" value="1"/>
</dbReference>
<dbReference type="Gene3D" id="3.40.50.200">
    <property type="entry name" value="Peptidase S8/S53 domain"/>
    <property type="match status" value="1"/>
</dbReference>
<evidence type="ECO:0000256" key="5">
    <source>
        <dbReference type="ARBA" id="ARBA00022801"/>
    </source>
</evidence>
<sequence length="855" mass="94571">ASLLQLLGFQMLGSRVWGQHSLGVDIFLQTMGNPCLCKTNLSFSQIGSLENYYHFHHSKTFKRSTLSSRGPHTFLRMDPKVEWLQQQEVRRRVKRHIRGDPPSLPFNDPVWPNMWYLHCGDRNSRCRSEMNVVAAWQRGYTGRNVVVTILDDGIERNHPDLLQNYDPLASYDVNGNDHDPTPRYDASNENKHGTRCAGEVAAAANNSYCIVGIAYNARIGGIRMLDGDVTDVVEAKSLGIRPDYIDIYSASWGPDDDGKTVDGPGLLAKQAFEHGIKKGRRGLGSIFVWASGNGGREGDYCSCDGYTNSIYTISISSTTENGYKPWYLEECASTLATTYSSGAFYERKIVTTDLRHRCTDGHTGTSVSAPMVAGIIALALEANPLLTWRDVQHLLVRTSRPVHLRAADWKTNGAGHKVSHLYGFGLVDAEAIVVEAKKWKTVPPQHVCVGSLDRVPKYIRPDHVLRASTLSSACSEQREQHVLYLEHVVVRLSIAHPRRGDLQISLVSPAGTRSQLLARRVFDHSNEGFKGWEFMTVHCWGERAAGEWTLEIQDTPSQVRSPTAQGKCLHYRLLQALCPKFHSPQTFRSQIFCPNSPKFPRMGVKAKPYYTEAGCHLPPGPCHPECGDQGCDGPSADQCLNCIHYSLGSVKTGRMCVSSCPAGFFGDKAARRCRRCYKGCESCVGRGPGQCTACKRSLYHHPEMGACLPLCPPSQKRCLKCHQSCKKCLGEPDKCTACKDGESLVKDFRSCFGGCAAKWCKGNGEAALCVSLEDGKHPWGWFRSTHLNSVASNTRERAMKTFAPHTANHIWGSLTACFVQGLQELGTGCTRSPEPEYGCQCSLLSCQLGGRELRA</sequence>
<proteinExistence type="inferred from homology"/>
<evidence type="ECO:0000256" key="2">
    <source>
        <dbReference type="ARBA" id="ARBA00022685"/>
    </source>
</evidence>